<dbReference type="PANTHER" id="PTHR11412">
    <property type="entry name" value="MACROGLOBULIN / COMPLEMENT"/>
    <property type="match status" value="1"/>
</dbReference>
<feature type="domain" description="Alpha-macroglobulin receptor-binding" evidence="3">
    <location>
        <begin position="44"/>
        <end position="133"/>
    </location>
</feature>
<organism evidence="4 5">
    <name type="scientific">Anopheles farauti</name>
    <dbReference type="NCBI Taxonomy" id="69004"/>
    <lineage>
        <taxon>Eukaryota</taxon>
        <taxon>Metazoa</taxon>
        <taxon>Ecdysozoa</taxon>
        <taxon>Arthropoda</taxon>
        <taxon>Hexapoda</taxon>
        <taxon>Insecta</taxon>
        <taxon>Pterygota</taxon>
        <taxon>Neoptera</taxon>
        <taxon>Endopterygota</taxon>
        <taxon>Diptera</taxon>
        <taxon>Nematocera</taxon>
        <taxon>Culicoidea</taxon>
        <taxon>Culicidae</taxon>
        <taxon>Anophelinae</taxon>
        <taxon>Anopheles</taxon>
    </lineage>
</organism>
<dbReference type="Proteomes" id="UP000075886">
    <property type="component" value="Unassembled WGS sequence"/>
</dbReference>
<dbReference type="EnsemblMetazoa" id="AFAF005273-RA">
    <property type="protein sequence ID" value="AFAF005273-PA"/>
    <property type="gene ID" value="AFAF005273"/>
</dbReference>
<name>A0A182Q8P5_9DIPT</name>
<dbReference type="InterPro" id="IPR050473">
    <property type="entry name" value="A2M/Complement_sys"/>
</dbReference>
<keyword evidence="5" id="KW-1185">Reference proteome</keyword>
<keyword evidence="1" id="KW-0732">Signal</keyword>
<sequence length="141" mass="16254">MAVDERYINNYFQLTLDRYYEKSDYTLILKVCTSFVPNLSAERSSKAMIEVNFPNGFAANKTSLLNLSDANPITNYELQYNRTTLLVYYASIGTEWTCFNMTANRLLKVAPQRKAYVLVHDILKPEYRAIVQYGVPPEAMN</sequence>
<evidence type="ECO:0000313" key="4">
    <source>
        <dbReference type="EnsemblMetazoa" id="AFAF005273-PA"/>
    </source>
</evidence>
<dbReference type="SMART" id="SM01361">
    <property type="entry name" value="A2M_recep"/>
    <property type="match status" value="1"/>
</dbReference>
<reference evidence="5" key="1">
    <citation type="submission" date="2014-01" db="EMBL/GenBank/DDBJ databases">
        <title>The Genome Sequence of Anopheles farauti FAR1 (V2).</title>
        <authorList>
            <consortium name="The Broad Institute Genomics Platform"/>
            <person name="Neafsey D.E."/>
            <person name="Besansky N."/>
            <person name="Howell P."/>
            <person name="Walton C."/>
            <person name="Young S.K."/>
            <person name="Zeng Q."/>
            <person name="Gargeya S."/>
            <person name="Fitzgerald M."/>
            <person name="Haas B."/>
            <person name="Abouelleil A."/>
            <person name="Allen A.W."/>
            <person name="Alvarado L."/>
            <person name="Arachchi H.M."/>
            <person name="Berlin A.M."/>
            <person name="Chapman S.B."/>
            <person name="Gainer-Dewar J."/>
            <person name="Goldberg J."/>
            <person name="Griggs A."/>
            <person name="Gujja S."/>
            <person name="Hansen M."/>
            <person name="Howarth C."/>
            <person name="Imamovic A."/>
            <person name="Ireland A."/>
            <person name="Larimer J."/>
            <person name="McCowan C."/>
            <person name="Murphy C."/>
            <person name="Pearson M."/>
            <person name="Poon T.W."/>
            <person name="Priest M."/>
            <person name="Roberts A."/>
            <person name="Saif S."/>
            <person name="Shea T."/>
            <person name="Sisk P."/>
            <person name="Sykes S."/>
            <person name="Wortman J."/>
            <person name="Nusbaum C."/>
            <person name="Birren B."/>
        </authorList>
    </citation>
    <scope>NUCLEOTIDE SEQUENCE [LARGE SCALE GENOMIC DNA]</scope>
    <source>
        <strain evidence="5">FAR1</strain>
    </source>
</reference>
<dbReference type="Gene3D" id="2.60.40.690">
    <property type="entry name" value="Alpha-macroglobulin, receptor-binding domain"/>
    <property type="match status" value="1"/>
</dbReference>
<dbReference type="InterPro" id="IPR036595">
    <property type="entry name" value="A-macroglobulin_rcpt-bd_sf"/>
</dbReference>
<dbReference type="VEuPathDB" id="VectorBase:AFAF005273"/>
<evidence type="ECO:0000256" key="1">
    <source>
        <dbReference type="ARBA" id="ARBA00022729"/>
    </source>
</evidence>
<reference evidence="4" key="2">
    <citation type="submission" date="2020-05" db="UniProtKB">
        <authorList>
            <consortium name="EnsemblMetazoa"/>
        </authorList>
    </citation>
    <scope>IDENTIFICATION</scope>
    <source>
        <strain evidence="4">FAR1</strain>
    </source>
</reference>
<accession>A0A182Q8P5</accession>
<dbReference type="GO" id="GO:0005576">
    <property type="term" value="C:extracellular region"/>
    <property type="evidence" value="ECO:0007669"/>
    <property type="project" value="InterPro"/>
</dbReference>
<dbReference type="AlphaFoldDB" id="A0A182Q8P5"/>
<dbReference type="Pfam" id="PF07677">
    <property type="entry name" value="A2M_recep"/>
    <property type="match status" value="1"/>
</dbReference>
<evidence type="ECO:0000256" key="2">
    <source>
        <dbReference type="ARBA" id="ARBA00022966"/>
    </source>
</evidence>
<proteinExistence type="predicted"/>
<protein>
    <recommendedName>
        <fullName evidence="3">Alpha-macroglobulin receptor-binding domain-containing protein</fullName>
    </recommendedName>
</protein>
<dbReference type="SUPFAM" id="SSF49410">
    <property type="entry name" value="Alpha-macroglobulin receptor domain"/>
    <property type="match status" value="1"/>
</dbReference>
<dbReference type="PANTHER" id="PTHR11412:SF136">
    <property type="entry name" value="CD109 ANTIGEN"/>
    <property type="match status" value="1"/>
</dbReference>
<dbReference type="EMBL" id="AXCN02001807">
    <property type="status" value="NOT_ANNOTATED_CDS"/>
    <property type="molecule type" value="Genomic_DNA"/>
</dbReference>
<evidence type="ECO:0000313" key="5">
    <source>
        <dbReference type="Proteomes" id="UP000075886"/>
    </source>
</evidence>
<evidence type="ECO:0000259" key="3">
    <source>
        <dbReference type="SMART" id="SM01361"/>
    </source>
</evidence>
<dbReference type="InterPro" id="IPR009048">
    <property type="entry name" value="A-macroglobulin_rcpt-bd"/>
</dbReference>
<dbReference type="STRING" id="69004.A0A182Q8P5"/>
<keyword evidence="2" id="KW-0882">Thioester bond</keyword>